<dbReference type="Pfam" id="PF13409">
    <property type="entry name" value="GST_N_2"/>
    <property type="match status" value="1"/>
</dbReference>
<name>A0A9P4J1V5_9PEZI</name>
<comment type="caution">
    <text evidence="3">The sequence shown here is derived from an EMBL/GenBank/DDBJ whole genome shotgun (WGS) entry which is preliminary data.</text>
</comment>
<dbReference type="OrthoDB" id="4951845at2759"/>
<dbReference type="InterPro" id="IPR036249">
    <property type="entry name" value="Thioredoxin-like_sf"/>
</dbReference>
<protein>
    <recommendedName>
        <fullName evidence="5">GST N-terminal domain-containing protein</fullName>
    </recommendedName>
</protein>
<feature type="domain" description="GST N-terminal" evidence="1">
    <location>
        <begin position="20"/>
        <end position="93"/>
    </location>
</feature>
<evidence type="ECO:0008006" key="5">
    <source>
        <dbReference type="Google" id="ProtNLM"/>
    </source>
</evidence>
<dbReference type="EMBL" id="ML996084">
    <property type="protein sequence ID" value="KAF2153937.1"/>
    <property type="molecule type" value="Genomic_DNA"/>
</dbReference>
<keyword evidence="4" id="KW-1185">Reference proteome</keyword>
<proteinExistence type="predicted"/>
<evidence type="ECO:0000313" key="4">
    <source>
        <dbReference type="Proteomes" id="UP000799439"/>
    </source>
</evidence>
<feature type="domain" description="Glutathione S-transferase UstS-like C-terminal" evidence="2">
    <location>
        <begin position="114"/>
        <end position="238"/>
    </location>
</feature>
<dbReference type="InterPro" id="IPR054416">
    <property type="entry name" value="GST_UstS-like_C"/>
</dbReference>
<evidence type="ECO:0000259" key="1">
    <source>
        <dbReference type="Pfam" id="PF13409"/>
    </source>
</evidence>
<dbReference type="SUPFAM" id="SSF52833">
    <property type="entry name" value="Thioredoxin-like"/>
    <property type="match status" value="1"/>
</dbReference>
<dbReference type="Proteomes" id="UP000799439">
    <property type="component" value="Unassembled WGS sequence"/>
</dbReference>
<accession>A0A9P4J1V5</accession>
<reference evidence="3" key="1">
    <citation type="journal article" date="2020" name="Stud. Mycol.">
        <title>101 Dothideomycetes genomes: a test case for predicting lifestyles and emergence of pathogens.</title>
        <authorList>
            <person name="Haridas S."/>
            <person name="Albert R."/>
            <person name="Binder M."/>
            <person name="Bloem J."/>
            <person name="Labutti K."/>
            <person name="Salamov A."/>
            <person name="Andreopoulos B."/>
            <person name="Baker S."/>
            <person name="Barry K."/>
            <person name="Bills G."/>
            <person name="Bluhm B."/>
            <person name="Cannon C."/>
            <person name="Castanera R."/>
            <person name="Culley D."/>
            <person name="Daum C."/>
            <person name="Ezra D."/>
            <person name="Gonzalez J."/>
            <person name="Henrissat B."/>
            <person name="Kuo A."/>
            <person name="Liang C."/>
            <person name="Lipzen A."/>
            <person name="Lutzoni F."/>
            <person name="Magnuson J."/>
            <person name="Mondo S."/>
            <person name="Nolan M."/>
            <person name="Ohm R."/>
            <person name="Pangilinan J."/>
            <person name="Park H.-J."/>
            <person name="Ramirez L."/>
            <person name="Alfaro M."/>
            <person name="Sun H."/>
            <person name="Tritt A."/>
            <person name="Yoshinaga Y."/>
            <person name="Zwiers L.-H."/>
            <person name="Turgeon B."/>
            <person name="Goodwin S."/>
            <person name="Spatafora J."/>
            <person name="Crous P."/>
            <person name="Grigoriev I."/>
        </authorList>
    </citation>
    <scope>NUCLEOTIDE SEQUENCE</scope>
    <source>
        <strain evidence="3">CBS 260.36</strain>
    </source>
</reference>
<evidence type="ECO:0000313" key="3">
    <source>
        <dbReference type="EMBL" id="KAF2153937.1"/>
    </source>
</evidence>
<sequence length="244" mass="27590">MNRPQIILYDLPSRGRRACWSLNPWKTRLVLNYKGLNYRTEWVEYPNVRRLLEPNVPANPASVSPAAYSIPTIQLPDGEWIMDSRTIAERLEALHPDAGPIGLLSPWTAKIEAVAPQVWKFLIPDVMAKIPKRLLNEESLSYWYETRGKRFGMPVDELESAKGGDQCYENAAPLIREIGAWLRSSDGPFLGGHKPCYGDFIWAGLLQCSKRIGDDVLGRLVAADPEPHTALLEACRPWLARDDR</sequence>
<dbReference type="AlphaFoldDB" id="A0A9P4J1V5"/>
<evidence type="ECO:0000259" key="2">
    <source>
        <dbReference type="Pfam" id="PF22041"/>
    </source>
</evidence>
<dbReference type="Gene3D" id="1.20.1050.10">
    <property type="match status" value="1"/>
</dbReference>
<dbReference type="InterPro" id="IPR004045">
    <property type="entry name" value="Glutathione_S-Trfase_N"/>
</dbReference>
<dbReference type="Pfam" id="PF22041">
    <property type="entry name" value="GST_C_7"/>
    <property type="match status" value="1"/>
</dbReference>
<dbReference type="Gene3D" id="3.40.30.10">
    <property type="entry name" value="Glutaredoxin"/>
    <property type="match status" value="1"/>
</dbReference>
<organism evidence="3 4">
    <name type="scientific">Myriangium duriaei CBS 260.36</name>
    <dbReference type="NCBI Taxonomy" id="1168546"/>
    <lineage>
        <taxon>Eukaryota</taxon>
        <taxon>Fungi</taxon>
        <taxon>Dikarya</taxon>
        <taxon>Ascomycota</taxon>
        <taxon>Pezizomycotina</taxon>
        <taxon>Dothideomycetes</taxon>
        <taxon>Dothideomycetidae</taxon>
        <taxon>Myriangiales</taxon>
        <taxon>Myriangiaceae</taxon>
        <taxon>Myriangium</taxon>
    </lineage>
</organism>
<gene>
    <name evidence="3" type="ORF">K461DRAFT_276998</name>
</gene>